<feature type="transmembrane region" description="Helical" evidence="1">
    <location>
        <begin position="55"/>
        <end position="78"/>
    </location>
</feature>
<sequence>MIINPPQRGVWQYGILCLVVLAPFFFWSYGFANHYASQLDAVPSIVYAWEKHIPLLPWTIVPYWSIDLFYGISLLLCFTTFELRQQFLRLLSAQLIAVSCFILFPLKFSFERPEISGFFGTWFDILMGFDKPFNQAPSLHIILLVILWDFFRRHIKPSWRWLVHLWSFLIGLSVLTTWQHHFIDIPTGLMVGAICMWLFPLDGYSPLRCGRQKLTAKHVKLASFYAVLAIILSAIAFAFGGGFLWLLYPALSLALVALAYLLKQPSVFQKHSNGTMSIASRLLLAPYLLMAWCNSRLWTRSHPEDNLIICVENVEIYLGRIPTAEHANAYDALFDCCAELPHAKRVQQSFEAFYSLDLIPIQAQQLDEAVQRFAHLFAEVQSLATQSTPSQPATLQSSPFESADLSHTQDVKKLLIYCALGYSRSSTVLIAWLLQRGVVQSPDQGMQLIQQARPWIVLKHDNLAQLEQWHQHGTAQ</sequence>
<protein>
    <submittedName>
        <fullName evidence="3">Dual specificity phosphatase, catalytic domain</fullName>
    </submittedName>
</protein>
<evidence type="ECO:0000259" key="2">
    <source>
        <dbReference type="PROSITE" id="PS50056"/>
    </source>
</evidence>
<dbReference type="InterPro" id="IPR000340">
    <property type="entry name" value="Dual-sp_phosphatase_cat-dom"/>
</dbReference>
<dbReference type="Gene3D" id="3.90.190.10">
    <property type="entry name" value="Protein tyrosine phosphatase superfamily"/>
    <property type="match status" value="1"/>
</dbReference>
<proteinExistence type="predicted"/>
<evidence type="ECO:0000313" key="3">
    <source>
        <dbReference type="EMBL" id="SDC72531.1"/>
    </source>
</evidence>
<dbReference type="PROSITE" id="PS50056">
    <property type="entry name" value="TYR_PHOSPHATASE_2"/>
    <property type="match status" value="1"/>
</dbReference>
<feature type="transmembrane region" description="Helical" evidence="1">
    <location>
        <begin position="189"/>
        <end position="207"/>
    </location>
</feature>
<feature type="transmembrane region" description="Helical" evidence="1">
    <location>
        <begin position="245"/>
        <end position="262"/>
    </location>
</feature>
<gene>
    <name evidence="3" type="ORF">SAMN05421749_11136</name>
</gene>
<feature type="transmembrane region" description="Helical" evidence="1">
    <location>
        <begin position="90"/>
        <end position="110"/>
    </location>
</feature>
<feature type="transmembrane region" description="Helical" evidence="1">
    <location>
        <begin position="163"/>
        <end position="183"/>
    </location>
</feature>
<dbReference type="Proteomes" id="UP000242317">
    <property type="component" value="Unassembled WGS sequence"/>
</dbReference>
<feature type="transmembrane region" description="Helical" evidence="1">
    <location>
        <begin position="12"/>
        <end position="35"/>
    </location>
</feature>
<feature type="transmembrane region" description="Helical" evidence="1">
    <location>
        <begin position="219"/>
        <end position="239"/>
    </location>
</feature>
<evidence type="ECO:0000256" key="1">
    <source>
        <dbReference type="SAM" id="Phobius"/>
    </source>
</evidence>
<dbReference type="EMBL" id="FMYK01000011">
    <property type="protein sequence ID" value="SDC72531.1"/>
    <property type="molecule type" value="Genomic_DNA"/>
</dbReference>
<keyword evidence="1" id="KW-0812">Transmembrane</keyword>
<dbReference type="OrthoDB" id="256494at2"/>
<keyword evidence="4" id="KW-1185">Reference proteome</keyword>
<keyword evidence="1" id="KW-1133">Transmembrane helix</keyword>
<dbReference type="CDD" id="cd03386">
    <property type="entry name" value="PAP2_Aur1_like"/>
    <property type="match status" value="1"/>
</dbReference>
<name>A0A1G6NY04_9GAMM</name>
<dbReference type="InterPro" id="IPR000387">
    <property type="entry name" value="Tyr_Pase_dom"/>
</dbReference>
<dbReference type="Pfam" id="PF00782">
    <property type="entry name" value="DSPc"/>
    <property type="match status" value="1"/>
</dbReference>
<dbReference type="SUPFAM" id="SSF52799">
    <property type="entry name" value="(Phosphotyrosine protein) phosphatases II"/>
    <property type="match status" value="1"/>
</dbReference>
<dbReference type="AlphaFoldDB" id="A0A1G6NY04"/>
<accession>A0A1G6NY04</accession>
<feature type="domain" description="Tyrosine specific protein phosphatases" evidence="2">
    <location>
        <begin position="413"/>
        <end position="464"/>
    </location>
</feature>
<dbReference type="PANTHER" id="PTHR47216">
    <property type="match status" value="1"/>
</dbReference>
<dbReference type="PANTHER" id="PTHR47216:SF4">
    <property type="entry name" value="OS01G0859400 PROTEIN"/>
    <property type="match status" value="1"/>
</dbReference>
<evidence type="ECO:0000313" key="4">
    <source>
        <dbReference type="Proteomes" id="UP000242317"/>
    </source>
</evidence>
<organism evidence="3 4">
    <name type="scientific">Acinetobacter marinus</name>
    <dbReference type="NCBI Taxonomy" id="281375"/>
    <lineage>
        <taxon>Bacteria</taxon>
        <taxon>Pseudomonadati</taxon>
        <taxon>Pseudomonadota</taxon>
        <taxon>Gammaproteobacteria</taxon>
        <taxon>Moraxellales</taxon>
        <taxon>Moraxellaceae</taxon>
        <taxon>Acinetobacter</taxon>
    </lineage>
</organism>
<dbReference type="RefSeq" id="WP_092621483.1">
    <property type="nucleotide sequence ID" value="NZ_FMYK01000011.1"/>
</dbReference>
<dbReference type="InterPro" id="IPR029021">
    <property type="entry name" value="Prot-tyrosine_phosphatase-like"/>
</dbReference>
<feature type="transmembrane region" description="Helical" evidence="1">
    <location>
        <begin position="133"/>
        <end position="151"/>
    </location>
</feature>
<reference evidence="4" key="1">
    <citation type="submission" date="2016-09" db="EMBL/GenBank/DDBJ databases">
        <authorList>
            <person name="Varghese N."/>
            <person name="Submissions S."/>
        </authorList>
    </citation>
    <scope>NUCLEOTIDE SEQUENCE [LARGE SCALE GENOMIC DNA]</scope>
    <source>
        <strain evidence="4">ANC 3699</strain>
    </source>
</reference>
<keyword evidence="1" id="KW-0472">Membrane</keyword>